<dbReference type="KEGG" id="hprf:HLPR_21990"/>
<dbReference type="PROSITE" id="PS51217">
    <property type="entry name" value="UVRD_HELICASE_CTER"/>
    <property type="match status" value="1"/>
</dbReference>
<evidence type="ECO:0000256" key="11">
    <source>
        <dbReference type="RuleBase" id="RU364053"/>
    </source>
</evidence>
<dbReference type="Gene3D" id="1.10.486.10">
    <property type="entry name" value="PCRA, domain 4"/>
    <property type="match status" value="1"/>
</dbReference>
<dbReference type="InterPro" id="IPR027417">
    <property type="entry name" value="P-loop_NTPase"/>
</dbReference>
<dbReference type="InterPro" id="IPR000212">
    <property type="entry name" value="DNA_helicase_UvrD/REP"/>
</dbReference>
<evidence type="ECO:0000259" key="12">
    <source>
        <dbReference type="PROSITE" id="PS51198"/>
    </source>
</evidence>
<reference evidence="14 15" key="1">
    <citation type="submission" date="2023-08" db="EMBL/GenBank/DDBJ databases">
        <title>Helicovermis profunda gen. nov., sp. nov., a novel mesophilic, fermentative bacterium within the Bacillota from a deep-sea hydrothermal vent chimney.</title>
        <authorList>
            <person name="Miyazaki U."/>
            <person name="Mizutani D."/>
            <person name="Hashimoto Y."/>
            <person name="Tame A."/>
            <person name="Sawayama S."/>
            <person name="Miyazaki J."/>
            <person name="Takai K."/>
            <person name="Nakagawa S."/>
        </authorList>
    </citation>
    <scope>NUCLEOTIDE SEQUENCE [LARGE SCALE GENOMIC DNA]</scope>
    <source>
        <strain evidence="14 15">S502</strain>
    </source>
</reference>
<dbReference type="RefSeq" id="WP_338535479.1">
    <property type="nucleotide sequence ID" value="NZ_AP028654.1"/>
</dbReference>
<dbReference type="EC" id="5.6.2.4" evidence="11"/>
<keyword evidence="2 10" id="KW-0547">Nucleotide-binding</keyword>
<dbReference type="InterPro" id="IPR014017">
    <property type="entry name" value="DNA_helicase_UvrD-like_C"/>
</dbReference>
<organism evidence="14 15">
    <name type="scientific">Helicovermis profundi</name>
    <dbReference type="NCBI Taxonomy" id="3065157"/>
    <lineage>
        <taxon>Bacteria</taxon>
        <taxon>Bacillati</taxon>
        <taxon>Bacillota</taxon>
        <taxon>Clostridia</taxon>
        <taxon>Helicovermis</taxon>
    </lineage>
</organism>
<dbReference type="Gene3D" id="3.40.50.300">
    <property type="entry name" value="P-loop containing nucleotide triphosphate hydrolases"/>
    <property type="match status" value="2"/>
</dbReference>
<evidence type="ECO:0000256" key="4">
    <source>
        <dbReference type="ARBA" id="ARBA00022806"/>
    </source>
</evidence>
<dbReference type="SUPFAM" id="SSF52540">
    <property type="entry name" value="P-loop containing nucleoside triphosphate hydrolases"/>
    <property type="match status" value="1"/>
</dbReference>
<dbReference type="GO" id="GO:0009314">
    <property type="term" value="P:response to radiation"/>
    <property type="evidence" value="ECO:0007669"/>
    <property type="project" value="UniProtKB-ARBA"/>
</dbReference>
<keyword evidence="3 10" id="KW-0378">Hydrolase</keyword>
<evidence type="ECO:0000256" key="5">
    <source>
        <dbReference type="ARBA" id="ARBA00022840"/>
    </source>
</evidence>
<dbReference type="PROSITE" id="PS51198">
    <property type="entry name" value="UVRD_HELICASE_ATP_BIND"/>
    <property type="match status" value="1"/>
</dbReference>
<dbReference type="Gene3D" id="1.10.10.160">
    <property type="match status" value="1"/>
</dbReference>
<evidence type="ECO:0000256" key="6">
    <source>
        <dbReference type="ARBA" id="ARBA00023125"/>
    </source>
</evidence>
<dbReference type="AlphaFoldDB" id="A0AAU9EJU8"/>
<comment type="catalytic activity">
    <reaction evidence="8">
        <text>Couples ATP hydrolysis with the unwinding of duplex DNA by translocating in the 3'-5' direction.</text>
        <dbReference type="EC" id="5.6.2.4"/>
    </reaction>
</comment>
<sequence length="729" mass="84133">MNIDLLNDMQKEAVINTEGPLLILAGAGSGKTRVLTHRIAYLIEEKEVFPSNILAITFTNKAAKEMRIRVEKLIGEASNGMWMGTFHSICVKILRRYASLIGYERDFVIYDPTDQKTLARECLKELNIDEKKTTFRYVLGKISEAKNDMLTPKEYEKLYSGDFYLDKVVKVYELYQRKLINNNAMDFDDLILNAIKVLKENEKILSDYQRKFKYVLVDEYQDTNKAQYVLVRYLSMGYVNLCVVGDNDQSIYGWRGADIRNIRDFEKDFPGAKIIKLEQNYRSSVNILNAANNVIKNNINRKSKKLWTDNDLGEKIHYYKAQSEMDEAYFVVRNLIADKKRNKRNNLDYAVLYRTNAQSRVLEDAFRREGVSYKLVGGTKFYDRREIKDFISYMRIIQNPVDELSIKRAINIPKRGIGPKTIEKIKGFAYENNLSLYQALVYAAKKDLFSKKINKGIKEFVTIIEKYKNDALERKVSFLMEDVLNDIGYIEELKLDNTLESRSRIENLREMISAAKEFERTSETGLLAEFLEEFSLRSDIDNVEEDDDSVLLMTLHSAKGLEFPIVFMVGLEEGIFPSSRSLNEDESVEEERRLMYVGITRAEEKLFITHSSIRSMYGKTSCNLVSRFIEEIPSELLDVPKDEVASRKTRKTSFTSQMKADLAYKEKSKSKIEDVTVIKTGTKVFHKIFGEGTVVSLKGNKGEENVTIVFKTKGIKKLKLSIAPLEIIQ</sequence>
<keyword evidence="7" id="KW-0413">Isomerase</keyword>
<dbReference type="GO" id="GO:0043138">
    <property type="term" value="F:3'-5' DNA helicase activity"/>
    <property type="evidence" value="ECO:0007669"/>
    <property type="project" value="UniProtKB-EC"/>
</dbReference>
<evidence type="ECO:0000256" key="3">
    <source>
        <dbReference type="ARBA" id="ARBA00022801"/>
    </source>
</evidence>
<dbReference type="GO" id="GO:0000725">
    <property type="term" value="P:recombinational repair"/>
    <property type="evidence" value="ECO:0007669"/>
    <property type="project" value="TreeGrafter"/>
</dbReference>
<evidence type="ECO:0000256" key="1">
    <source>
        <dbReference type="ARBA" id="ARBA00009922"/>
    </source>
</evidence>
<dbReference type="Pfam" id="PF00580">
    <property type="entry name" value="UvrD-helicase"/>
    <property type="match status" value="1"/>
</dbReference>
<dbReference type="Pfam" id="PF13361">
    <property type="entry name" value="UvrD_C"/>
    <property type="match status" value="1"/>
</dbReference>
<dbReference type="GO" id="GO:0005829">
    <property type="term" value="C:cytosol"/>
    <property type="evidence" value="ECO:0007669"/>
    <property type="project" value="TreeGrafter"/>
</dbReference>
<dbReference type="FunFam" id="1.10.10.160:FF:000001">
    <property type="entry name" value="ATP-dependent DNA helicase"/>
    <property type="match status" value="1"/>
</dbReference>
<dbReference type="GO" id="GO:0016787">
    <property type="term" value="F:hydrolase activity"/>
    <property type="evidence" value="ECO:0007669"/>
    <property type="project" value="UniProtKB-UniRule"/>
</dbReference>
<keyword evidence="15" id="KW-1185">Reference proteome</keyword>
<feature type="binding site" evidence="10">
    <location>
        <begin position="25"/>
        <end position="32"/>
    </location>
    <ligand>
        <name>ATP</name>
        <dbReference type="ChEBI" id="CHEBI:30616"/>
    </ligand>
</feature>
<dbReference type="PANTHER" id="PTHR11070:SF2">
    <property type="entry name" value="ATP-DEPENDENT DNA HELICASE SRS2"/>
    <property type="match status" value="1"/>
</dbReference>
<dbReference type="PANTHER" id="PTHR11070">
    <property type="entry name" value="UVRD / RECB / PCRA DNA HELICASE FAMILY MEMBER"/>
    <property type="match status" value="1"/>
</dbReference>
<dbReference type="InterPro" id="IPR014016">
    <property type="entry name" value="UvrD-like_ATP-bd"/>
</dbReference>
<dbReference type="GO" id="GO:0033202">
    <property type="term" value="C:DNA helicase complex"/>
    <property type="evidence" value="ECO:0007669"/>
    <property type="project" value="TreeGrafter"/>
</dbReference>
<name>A0AAU9EJU8_9FIRM</name>
<dbReference type="NCBIfam" id="TIGR01073">
    <property type="entry name" value="pcrA"/>
    <property type="match status" value="1"/>
</dbReference>
<keyword evidence="4 10" id="KW-0347">Helicase</keyword>
<evidence type="ECO:0000256" key="7">
    <source>
        <dbReference type="ARBA" id="ARBA00023235"/>
    </source>
</evidence>
<proteinExistence type="inferred from homology"/>
<dbReference type="FunFam" id="1.10.486.10:FF:000003">
    <property type="entry name" value="ATP-dependent DNA helicase"/>
    <property type="match status" value="1"/>
</dbReference>
<keyword evidence="5 10" id="KW-0067">ATP-binding</keyword>
<dbReference type="InterPro" id="IPR013986">
    <property type="entry name" value="DExx_box_DNA_helicase_dom_sf"/>
</dbReference>
<evidence type="ECO:0000313" key="15">
    <source>
        <dbReference type="Proteomes" id="UP001321786"/>
    </source>
</evidence>
<dbReference type="Pfam" id="PF21196">
    <property type="entry name" value="PcrA_UvrD_tudor"/>
    <property type="match status" value="1"/>
</dbReference>
<feature type="domain" description="UvrD-like helicase ATP-binding" evidence="12">
    <location>
        <begin position="4"/>
        <end position="284"/>
    </location>
</feature>
<dbReference type="GO" id="GO:0006260">
    <property type="term" value="P:DNA replication"/>
    <property type="evidence" value="ECO:0007669"/>
    <property type="project" value="InterPro"/>
</dbReference>
<dbReference type="CDD" id="cd18807">
    <property type="entry name" value="SF1_C_UvrD"/>
    <property type="match status" value="1"/>
</dbReference>
<dbReference type="Proteomes" id="UP001321786">
    <property type="component" value="Chromosome"/>
</dbReference>
<evidence type="ECO:0000313" key="14">
    <source>
        <dbReference type="EMBL" id="BEP29868.1"/>
    </source>
</evidence>
<evidence type="ECO:0000259" key="13">
    <source>
        <dbReference type="PROSITE" id="PS51217"/>
    </source>
</evidence>
<evidence type="ECO:0000256" key="8">
    <source>
        <dbReference type="ARBA" id="ARBA00034617"/>
    </source>
</evidence>
<comment type="similarity">
    <text evidence="1 11">Belongs to the helicase family. UvrD subfamily.</text>
</comment>
<dbReference type="GO" id="GO:0003677">
    <property type="term" value="F:DNA binding"/>
    <property type="evidence" value="ECO:0007669"/>
    <property type="project" value="UniProtKB-KW"/>
</dbReference>
<evidence type="ECO:0000256" key="2">
    <source>
        <dbReference type="ARBA" id="ARBA00022741"/>
    </source>
</evidence>
<accession>A0AAU9EJU8</accession>
<gene>
    <name evidence="14" type="primary">pcrA</name>
    <name evidence="14" type="ORF">HLPR_21990</name>
</gene>
<dbReference type="CDD" id="cd17932">
    <property type="entry name" value="DEXQc_UvrD"/>
    <property type="match status" value="1"/>
</dbReference>
<evidence type="ECO:0000256" key="10">
    <source>
        <dbReference type="PROSITE-ProRule" id="PRU00560"/>
    </source>
</evidence>
<keyword evidence="6 11" id="KW-0238">DNA-binding</keyword>
<comment type="catalytic activity">
    <reaction evidence="9 11">
        <text>ATP + H2O = ADP + phosphate + H(+)</text>
        <dbReference type="Rhea" id="RHEA:13065"/>
        <dbReference type="ChEBI" id="CHEBI:15377"/>
        <dbReference type="ChEBI" id="CHEBI:15378"/>
        <dbReference type="ChEBI" id="CHEBI:30616"/>
        <dbReference type="ChEBI" id="CHEBI:43474"/>
        <dbReference type="ChEBI" id="CHEBI:456216"/>
        <dbReference type="EC" id="5.6.2.4"/>
    </reaction>
</comment>
<feature type="domain" description="UvrD-like helicase C-terminal" evidence="13">
    <location>
        <begin position="285"/>
        <end position="560"/>
    </location>
</feature>
<evidence type="ECO:0000256" key="9">
    <source>
        <dbReference type="ARBA" id="ARBA00048988"/>
    </source>
</evidence>
<dbReference type="EMBL" id="AP028654">
    <property type="protein sequence ID" value="BEP29868.1"/>
    <property type="molecule type" value="Genomic_DNA"/>
</dbReference>
<protein>
    <recommendedName>
        <fullName evidence="11">ATP-dependent DNA helicase</fullName>
        <ecNumber evidence="11">5.6.2.4</ecNumber>
    </recommendedName>
</protein>
<dbReference type="InterPro" id="IPR005751">
    <property type="entry name" value="ATP-dep_DNA_helicase_PcrA"/>
</dbReference>
<dbReference type="GO" id="GO:0005524">
    <property type="term" value="F:ATP binding"/>
    <property type="evidence" value="ECO:0007669"/>
    <property type="project" value="UniProtKB-UniRule"/>
</dbReference>